<dbReference type="Proteomes" id="UP000012313">
    <property type="component" value="Unassembled WGS sequence"/>
</dbReference>
<keyword evidence="3" id="KW-1185">Reference proteome</keyword>
<feature type="transmembrane region" description="Helical" evidence="1">
    <location>
        <begin position="121"/>
        <end position="144"/>
    </location>
</feature>
<proteinExistence type="predicted"/>
<dbReference type="AlphaFoldDB" id="N1WKW8"/>
<dbReference type="RefSeq" id="WP_003002449.1">
    <property type="nucleotide sequence ID" value="NZ_AOHC02000030.1"/>
</dbReference>
<keyword evidence="1" id="KW-1133">Transmembrane helix</keyword>
<name>N1WKW8_9LEPT</name>
<feature type="transmembrane region" description="Helical" evidence="1">
    <location>
        <begin position="6"/>
        <end position="29"/>
    </location>
</feature>
<reference evidence="2" key="1">
    <citation type="submission" date="2013-03" db="EMBL/GenBank/DDBJ databases">
        <authorList>
            <person name="Harkins D.M."/>
            <person name="Durkin A.S."/>
            <person name="Brinkac L.M."/>
            <person name="Haft D.H."/>
            <person name="Selengut J.D."/>
            <person name="Sanka R."/>
            <person name="DePew J."/>
            <person name="Purushe J."/>
            <person name="Hartskeerl R.A."/>
            <person name="Ahmed A."/>
            <person name="van der Linden H."/>
            <person name="Goris M.G.A."/>
            <person name="Vinetz J.M."/>
            <person name="Sutton G.G."/>
            <person name="Nierman W.C."/>
            <person name="Fouts D.E."/>
        </authorList>
    </citation>
    <scope>NUCLEOTIDE SEQUENCE [LARGE SCALE GENOMIC DNA]</scope>
    <source>
        <strain evidence="2">ICFT</strain>
    </source>
</reference>
<keyword evidence="1" id="KW-0812">Transmembrane</keyword>
<accession>N1WKW8</accession>
<dbReference type="STRING" id="1218598.LEP1GSC060_2197"/>
<dbReference type="EMBL" id="AOHC02000030">
    <property type="protein sequence ID" value="EMY77774.1"/>
    <property type="molecule type" value="Genomic_DNA"/>
</dbReference>
<dbReference type="Pfam" id="PF13160">
    <property type="entry name" value="DUF3995"/>
    <property type="match status" value="1"/>
</dbReference>
<feature type="transmembrane region" description="Helical" evidence="1">
    <location>
        <begin position="80"/>
        <end position="100"/>
    </location>
</feature>
<evidence type="ECO:0000313" key="2">
    <source>
        <dbReference type="EMBL" id="EMY77774.1"/>
    </source>
</evidence>
<sequence>MFFFAQMTSGLILLVLSGIHFYWLAGGTFGTNRVIPEIQGKPVFRPGKLATAMVGFILFSAALFPIGLGIQTPFGISRDVFQYGTTFLSAAFLLRAIGDFRLVGFFKKIRDTKFAKNDTKYYSPLCLLLSVLLFVSTCSCSHASSG</sequence>
<evidence type="ECO:0000313" key="3">
    <source>
        <dbReference type="Proteomes" id="UP000012313"/>
    </source>
</evidence>
<dbReference type="InterPro" id="IPR025058">
    <property type="entry name" value="DUF3995"/>
</dbReference>
<protein>
    <submittedName>
        <fullName evidence="2">PF13160 family protein</fullName>
    </submittedName>
</protein>
<feature type="transmembrane region" description="Helical" evidence="1">
    <location>
        <begin position="49"/>
        <end position="68"/>
    </location>
</feature>
<evidence type="ECO:0000256" key="1">
    <source>
        <dbReference type="SAM" id="Phobius"/>
    </source>
</evidence>
<comment type="caution">
    <text evidence="2">The sequence shown here is derived from an EMBL/GenBank/DDBJ whole genome shotgun (WGS) entry which is preliminary data.</text>
</comment>
<keyword evidence="1" id="KW-0472">Membrane</keyword>
<gene>
    <name evidence="2" type="ORF">LEP1GSC060_2197</name>
</gene>
<organism evidence="2 3">
    <name type="scientific">Leptospira weilii serovar Ranarum str. ICFT</name>
    <dbReference type="NCBI Taxonomy" id="1218598"/>
    <lineage>
        <taxon>Bacteria</taxon>
        <taxon>Pseudomonadati</taxon>
        <taxon>Spirochaetota</taxon>
        <taxon>Spirochaetia</taxon>
        <taxon>Leptospirales</taxon>
        <taxon>Leptospiraceae</taxon>
        <taxon>Leptospira</taxon>
    </lineage>
</organism>
<dbReference type="OrthoDB" id="8590912at2"/>